<reference evidence="2" key="1">
    <citation type="submission" date="2018-03" db="EMBL/GenBank/DDBJ databases">
        <authorList>
            <person name="Zecchin S."/>
        </authorList>
    </citation>
    <scope>NUCLEOTIDE SEQUENCE [LARGE SCALE GENOMIC DNA]</scope>
</reference>
<protein>
    <recommendedName>
        <fullName evidence="3">PhoU domain-containing protein</fullName>
    </recommendedName>
</protein>
<name>A0A2U3QJX2_9BACT</name>
<sequence>MKVETSKELIGNLHNMSRSAEDCVYLLQKAFIYNSSQALDECEAKAKEIHESEKVFTKVFIDEVKVDPVLRVYVSVPGHIERIGDYIEDIIGCVRTKIREGVLFTDKAVSEATFLMERLQEILKNTSDIILARNRIVREYIKESAAEVSRSANEFATMHEERLVEGLCTPKASPLFLDILDAIKGISWHSKEIAEKITS</sequence>
<dbReference type="OrthoDB" id="5387298at2"/>
<organism evidence="1 2">
    <name type="scientific">Candidatus Sulfobium mesophilum</name>
    <dbReference type="NCBI Taxonomy" id="2016548"/>
    <lineage>
        <taxon>Bacteria</taxon>
        <taxon>Pseudomonadati</taxon>
        <taxon>Nitrospirota</taxon>
        <taxon>Nitrospiria</taxon>
        <taxon>Nitrospirales</taxon>
        <taxon>Nitrospiraceae</taxon>
        <taxon>Candidatus Sulfobium</taxon>
    </lineage>
</organism>
<keyword evidence="2" id="KW-1185">Reference proteome</keyword>
<evidence type="ECO:0008006" key="3">
    <source>
        <dbReference type="Google" id="ProtNLM"/>
    </source>
</evidence>
<dbReference type="Gene3D" id="1.20.58.220">
    <property type="entry name" value="Phosphate transport system protein phou homolog 2, domain 2"/>
    <property type="match status" value="1"/>
</dbReference>
<accession>A0A2U3QJX2</accession>
<dbReference type="SUPFAM" id="SSF109755">
    <property type="entry name" value="PhoU-like"/>
    <property type="match status" value="1"/>
</dbReference>
<dbReference type="EMBL" id="OUUY01000116">
    <property type="protein sequence ID" value="SPQ01698.1"/>
    <property type="molecule type" value="Genomic_DNA"/>
</dbReference>
<dbReference type="AlphaFoldDB" id="A0A2U3QJX2"/>
<proteinExistence type="predicted"/>
<dbReference type="Proteomes" id="UP000245125">
    <property type="component" value="Unassembled WGS sequence"/>
</dbReference>
<gene>
    <name evidence="1" type="ORF">NBG4_670007</name>
</gene>
<evidence type="ECO:0000313" key="2">
    <source>
        <dbReference type="Proteomes" id="UP000245125"/>
    </source>
</evidence>
<evidence type="ECO:0000313" key="1">
    <source>
        <dbReference type="EMBL" id="SPQ01698.1"/>
    </source>
</evidence>
<dbReference type="InterPro" id="IPR038078">
    <property type="entry name" value="PhoU-like_sf"/>
</dbReference>